<comment type="caution">
    <text evidence="2">The sequence shown here is derived from an EMBL/GenBank/DDBJ whole genome shotgun (WGS) entry which is preliminary data.</text>
</comment>
<feature type="compositionally biased region" description="Polar residues" evidence="1">
    <location>
        <begin position="92"/>
        <end position="105"/>
    </location>
</feature>
<feature type="compositionally biased region" description="Acidic residues" evidence="1">
    <location>
        <begin position="37"/>
        <end position="64"/>
    </location>
</feature>
<feature type="compositionally biased region" description="Low complexity" evidence="1">
    <location>
        <begin position="147"/>
        <end position="158"/>
    </location>
</feature>
<name>A0ABQ9XGN7_9EUKA</name>
<evidence type="ECO:0000313" key="3">
    <source>
        <dbReference type="Proteomes" id="UP001281761"/>
    </source>
</evidence>
<protein>
    <submittedName>
        <fullName evidence="2">Uncharacterized protein</fullName>
    </submittedName>
</protein>
<dbReference type="Proteomes" id="UP001281761">
    <property type="component" value="Unassembled WGS sequence"/>
</dbReference>
<organism evidence="2 3">
    <name type="scientific">Blattamonas nauphoetae</name>
    <dbReference type="NCBI Taxonomy" id="2049346"/>
    <lineage>
        <taxon>Eukaryota</taxon>
        <taxon>Metamonada</taxon>
        <taxon>Preaxostyla</taxon>
        <taxon>Oxymonadida</taxon>
        <taxon>Blattamonas</taxon>
    </lineage>
</organism>
<sequence>MPSTHILSKVSYLTDEEKKQIPTNLIRYHTFIGSIEYEPEEMEEESEDEEEPQEPNETEEDSEENFLTLAKSLVLQLDETLPDIPPPPAILQSPQISQHISQLLDKSSSKTSSSKPVGKTPVKRTNSPGHPTCAKKPETRRPPSPGKTATSKASAKAAPTLRATPKTNSKI</sequence>
<dbReference type="EMBL" id="JARBJD010000135">
    <property type="protein sequence ID" value="KAK2950478.1"/>
    <property type="molecule type" value="Genomic_DNA"/>
</dbReference>
<keyword evidence="3" id="KW-1185">Reference proteome</keyword>
<evidence type="ECO:0000313" key="2">
    <source>
        <dbReference type="EMBL" id="KAK2950478.1"/>
    </source>
</evidence>
<evidence type="ECO:0000256" key="1">
    <source>
        <dbReference type="SAM" id="MobiDB-lite"/>
    </source>
</evidence>
<reference evidence="2 3" key="1">
    <citation type="journal article" date="2022" name="bioRxiv">
        <title>Genomics of Preaxostyla Flagellates Illuminates Evolutionary Transitions and the Path Towards Mitochondrial Loss.</title>
        <authorList>
            <person name="Novak L.V.F."/>
            <person name="Treitli S.C."/>
            <person name="Pyrih J."/>
            <person name="Halakuc P."/>
            <person name="Pipaliya S.V."/>
            <person name="Vacek V."/>
            <person name="Brzon O."/>
            <person name="Soukal P."/>
            <person name="Eme L."/>
            <person name="Dacks J.B."/>
            <person name="Karnkowska A."/>
            <person name="Elias M."/>
            <person name="Hampl V."/>
        </authorList>
    </citation>
    <scope>NUCLEOTIDE SEQUENCE [LARGE SCALE GENOMIC DNA]</scope>
    <source>
        <strain evidence="2">NAU3</strain>
        <tissue evidence="2">Gut</tissue>
    </source>
</reference>
<gene>
    <name evidence="2" type="ORF">BLNAU_14596</name>
</gene>
<proteinExistence type="predicted"/>
<accession>A0ABQ9XGN7</accession>
<feature type="region of interest" description="Disordered" evidence="1">
    <location>
        <begin position="34"/>
        <end position="171"/>
    </location>
</feature>